<dbReference type="Pfam" id="PF11181">
    <property type="entry name" value="YflT"/>
    <property type="match status" value="1"/>
</dbReference>
<name>A0ABT1E698_9ACTN</name>
<proteinExistence type="predicted"/>
<keyword evidence="2" id="KW-0472">Membrane</keyword>
<reference evidence="4 5" key="1">
    <citation type="submission" date="2022-06" db="EMBL/GenBank/DDBJ databases">
        <title>New Species of the Genus Actinoplanes, ActinopZanes ferrugineus.</title>
        <authorList>
            <person name="Ding P."/>
        </authorList>
    </citation>
    <scope>NUCLEOTIDE SEQUENCE [LARGE SCALE GENOMIC DNA]</scope>
    <source>
        <strain evidence="4 5">TRM88003</strain>
    </source>
</reference>
<evidence type="ECO:0000259" key="3">
    <source>
        <dbReference type="Pfam" id="PF11181"/>
    </source>
</evidence>
<feature type="region of interest" description="Disordered" evidence="1">
    <location>
        <begin position="157"/>
        <end position="177"/>
    </location>
</feature>
<evidence type="ECO:0000256" key="2">
    <source>
        <dbReference type="SAM" id="Phobius"/>
    </source>
</evidence>
<keyword evidence="2" id="KW-0812">Transmembrane</keyword>
<feature type="compositionally biased region" description="Polar residues" evidence="1">
    <location>
        <begin position="168"/>
        <end position="177"/>
    </location>
</feature>
<evidence type="ECO:0000256" key="1">
    <source>
        <dbReference type="SAM" id="MobiDB-lite"/>
    </source>
</evidence>
<dbReference type="Proteomes" id="UP001523369">
    <property type="component" value="Unassembled WGS sequence"/>
</dbReference>
<organism evidence="4 5">
    <name type="scientific">Paractinoplanes aksuensis</name>
    <dbReference type="NCBI Taxonomy" id="2939490"/>
    <lineage>
        <taxon>Bacteria</taxon>
        <taxon>Bacillati</taxon>
        <taxon>Actinomycetota</taxon>
        <taxon>Actinomycetes</taxon>
        <taxon>Micromonosporales</taxon>
        <taxon>Micromonosporaceae</taxon>
        <taxon>Paractinoplanes</taxon>
    </lineage>
</organism>
<feature type="transmembrane region" description="Helical" evidence="2">
    <location>
        <begin position="100"/>
        <end position="122"/>
    </location>
</feature>
<keyword evidence="5" id="KW-1185">Reference proteome</keyword>
<protein>
    <recommendedName>
        <fullName evidence="3">General stress protein 17M-like domain-containing protein</fullName>
    </recommendedName>
</protein>
<gene>
    <name evidence="4" type="ORF">M1L60_44585</name>
</gene>
<keyword evidence="2" id="KW-1133">Transmembrane helix</keyword>
<evidence type="ECO:0000313" key="5">
    <source>
        <dbReference type="Proteomes" id="UP001523369"/>
    </source>
</evidence>
<feature type="domain" description="General stress protein 17M-like" evidence="3">
    <location>
        <begin position="17"/>
        <end position="93"/>
    </location>
</feature>
<dbReference type="InterPro" id="IPR025889">
    <property type="entry name" value="GSP17M-like_dom"/>
</dbReference>
<feature type="transmembrane region" description="Helical" evidence="2">
    <location>
        <begin position="70"/>
        <end position="88"/>
    </location>
</feature>
<dbReference type="EMBL" id="JAMYJR010000062">
    <property type="protein sequence ID" value="MCO8277675.1"/>
    <property type="molecule type" value="Genomic_DNA"/>
</dbReference>
<dbReference type="RefSeq" id="WP_253243684.1">
    <property type="nucleotide sequence ID" value="NZ_JAMYJR010000062.1"/>
</dbReference>
<sequence>MDITRNGSVHIGVAQRTIGTYDDYWSAVGDLDRLRGSDFPVERVTIVAGGLHTVGQEQGQLSTADVTRRGAISGTVIGAATGWMLGLFDLTETSLGLPWLIVNAAILGAVLGAAVALLGYVITRGRRSFVANVPVRADRYHIVVDADLADRAVRMLREGKGKPDESPGASSPRTARA</sequence>
<evidence type="ECO:0000313" key="4">
    <source>
        <dbReference type="EMBL" id="MCO8277675.1"/>
    </source>
</evidence>
<comment type="caution">
    <text evidence="4">The sequence shown here is derived from an EMBL/GenBank/DDBJ whole genome shotgun (WGS) entry which is preliminary data.</text>
</comment>
<accession>A0ABT1E698</accession>